<keyword evidence="1" id="KW-0732">Signal</keyword>
<name>A0A8T0H7S8_CERPU</name>
<feature type="chain" id="PRO_5035904903" description="Secreted protein" evidence="1">
    <location>
        <begin position="20"/>
        <end position="64"/>
    </location>
</feature>
<proteinExistence type="predicted"/>
<gene>
    <name evidence="2" type="ORF">KC19_7G124800</name>
</gene>
<accession>A0A8T0H7S8</accession>
<feature type="signal peptide" evidence="1">
    <location>
        <begin position="1"/>
        <end position="19"/>
    </location>
</feature>
<evidence type="ECO:0000313" key="3">
    <source>
        <dbReference type="Proteomes" id="UP000822688"/>
    </source>
</evidence>
<dbReference type="Proteomes" id="UP000822688">
    <property type="component" value="Chromosome 7"/>
</dbReference>
<comment type="caution">
    <text evidence="2">The sequence shown here is derived from an EMBL/GenBank/DDBJ whole genome shotgun (WGS) entry which is preliminary data.</text>
</comment>
<dbReference type="AlphaFoldDB" id="A0A8T0H7S8"/>
<evidence type="ECO:0000313" key="2">
    <source>
        <dbReference type="EMBL" id="KAG0567300.1"/>
    </source>
</evidence>
<dbReference type="EMBL" id="CM026428">
    <property type="protein sequence ID" value="KAG0567300.1"/>
    <property type="molecule type" value="Genomic_DNA"/>
</dbReference>
<evidence type="ECO:0008006" key="4">
    <source>
        <dbReference type="Google" id="ProtNLM"/>
    </source>
</evidence>
<keyword evidence="3" id="KW-1185">Reference proteome</keyword>
<reference evidence="2" key="1">
    <citation type="submission" date="2020-06" db="EMBL/GenBank/DDBJ databases">
        <title>WGS assembly of Ceratodon purpureus strain R40.</title>
        <authorList>
            <person name="Carey S.B."/>
            <person name="Jenkins J."/>
            <person name="Shu S."/>
            <person name="Lovell J.T."/>
            <person name="Sreedasyam A."/>
            <person name="Maumus F."/>
            <person name="Tiley G.P."/>
            <person name="Fernandez-Pozo N."/>
            <person name="Barry K."/>
            <person name="Chen C."/>
            <person name="Wang M."/>
            <person name="Lipzen A."/>
            <person name="Daum C."/>
            <person name="Saski C.A."/>
            <person name="Payton A.C."/>
            <person name="Mcbreen J.C."/>
            <person name="Conrad R.E."/>
            <person name="Kollar L.M."/>
            <person name="Olsson S."/>
            <person name="Huttunen S."/>
            <person name="Landis J.B."/>
            <person name="Wickett N.J."/>
            <person name="Johnson M.G."/>
            <person name="Rensing S.A."/>
            <person name="Grimwood J."/>
            <person name="Schmutz J."/>
            <person name="Mcdaniel S.F."/>
        </authorList>
    </citation>
    <scope>NUCLEOTIDE SEQUENCE</scope>
    <source>
        <strain evidence="2">R40</strain>
    </source>
</reference>
<organism evidence="2 3">
    <name type="scientific">Ceratodon purpureus</name>
    <name type="common">Fire moss</name>
    <name type="synonym">Dicranum purpureum</name>
    <dbReference type="NCBI Taxonomy" id="3225"/>
    <lineage>
        <taxon>Eukaryota</taxon>
        <taxon>Viridiplantae</taxon>
        <taxon>Streptophyta</taxon>
        <taxon>Embryophyta</taxon>
        <taxon>Bryophyta</taxon>
        <taxon>Bryophytina</taxon>
        <taxon>Bryopsida</taxon>
        <taxon>Dicranidae</taxon>
        <taxon>Pseudoditrichales</taxon>
        <taxon>Ditrichaceae</taxon>
        <taxon>Ceratodon</taxon>
    </lineage>
</organism>
<protein>
    <recommendedName>
        <fullName evidence="4">Secreted protein</fullName>
    </recommendedName>
</protein>
<sequence length="64" mass="7151">MGTLNVHFMVAGVFWLSVSCPPNLTSCCISVPKLCRSRISDAVLLVIQHIALTEVRRCKRYNTT</sequence>
<evidence type="ECO:0000256" key="1">
    <source>
        <dbReference type="SAM" id="SignalP"/>
    </source>
</evidence>